<dbReference type="Pfam" id="PF14907">
    <property type="entry name" value="NTP_transf_5"/>
    <property type="match status" value="1"/>
</dbReference>
<keyword evidence="2" id="KW-1185">Reference proteome</keyword>
<dbReference type="InterPro" id="IPR039498">
    <property type="entry name" value="NTP_transf_5"/>
</dbReference>
<dbReference type="EMBL" id="QVQT01000005">
    <property type="protein sequence ID" value="RFU15757.1"/>
    <property type="molecule type" value="Genomic_DNA"/>
</dbReference>
<reference evidence="1 2" key="1">
    <citation type="submission" date="2018-08" db="EMBL/GenBank/DDBJ databases">
        <title>Acidipila sp. 4G-K13, an acidobacterium isolated from forest soil.</title>
        <authorList>
            <person name="Gao Z.-H."/>
            <person name="Qiu L.-H."/>
        </authorList>
    </citation>
    <scope>NUCLEOTIDE SEQUENCE [LARGE SCALE GENOMIC DNA]</scope>
    <source>
        <strain evidence="1 2">4G-K13</strain>
    </source>
</reference>
<protein>
    <recommendedName>
        <fullName evidence="3">Nucleotidyltransferase family protein</fullName>
    </recommendedName>
</protein>
<dbReference type="AlphaFoldDB" id="A0A372ILE2"/>
<organism evidence="1 2">
    <name type="scientific">Paracidobacterium acidisoli</name>
    <dbReference type="NCBI Taxonomy" id="2303751"/>
    <lineage>
        <taxon>Bacteria</taxon>
        <taxon>Pseudomonadati</taxon>
        <taxon>Acidobacteriota</taxon>
        <taxon>Terriglobia</taxon>
        <taxon>Terriglobales</taxon>
        <taxon>Acidobacteriaceae</taxon>
        <taxon>Paracidobacterium</taxon>
    </lineage>
</organism>
<proteinExistence type="predicted"/>
<accession>A0A372ILE2</accession>
<evidence type="ECO:0008006" key="3">
    <source>
        <dbReference type="Google" id="ProtNLM"/>
    </source>
</evidence>
<gene>
    <name evidence="1" type="ORF">D0Y96_15020</name>
</gene>
<name>A0A372ILE2_9BACT</name>
<dbReference type="Proteomes" id="UP000264702">
    <property type="component" value="Unassembled WGS sequence"/>
</dbReference>
<comment type="caution">
    <text evidence="1">The sequence shown here is derived from an EMBL/GenBank/DDBJ whole genome shotgun (WGS) entry which is preliminary data.</text>
</comment>
<sequence length="426" mass="49256">MNAATTFRKAVTTFLGIRRPDLLAGLKQAEWQRNLRWLDRSGLALPLASCLEKGNSEIPIPPEVADALLLRLADNEKRMESILCIFRETLSALNAAEVRYCCVKGFTLIPECFHHIRERHQVDLDFLIDPGDVKRAVSAMETAGYPLLEARSSGELRFSRPRKKHLGVNAWLYQMPETISIELHTQVWEPEPGAVNLTPPENFLNHTVPHEVSGVSLQCLSPSYQFVYLVLHIFRHLASSWVRLLSVYEVSMLLRKWQAEKDRWEEISVLMESNQNLSSACALIIEIARRIFDVEPPQLLAEFCRRSLSAESTRWLGRHLESWAFTDPPGNKLALLVQGQFFHDRSIWHQYLLQRLFPRHKTPLLSEDADPATKESLSFRMEDLLYKADRAWYHFHSNYQYLMAQLQRQTAERRRQQIPDRFAGGV</sequence>
<dbReference type="RefSeq" id="WP_117301461.1">
    <property type="nucleotide sequence ID" value="NZ_QVQT02000005.1"/>
</dbReference>
<evidence type="ECO:0000313" key="2">
    <source>
        <dbReference type="Proteomes" id="UP000264702"/>
    </source>
</evidence>
<evidence type="ECO:0000313" key="1">
    <source>
        <dbReference type="EMBL" id="RFU15757.1"/>
    </source>
</evidence>
<dbReference type="OrthoDB" id="113217at2"/>